<keyword evidence="1" id="KW-0732">Signal</keyword>
<dbReference type="InterPro" id="IPR002477">
    <property type="entry name" value="Peptidoglycan-bd-like"/>
</dbReference>
<keyword evidence="7" id="KW-1185">Reference proteome</keyword>
<dbReference type="Pfam" id="PF01471">
    <property type="entry name" value="PG_binding_1"/>
    <property type="match status" value="1"/>
</dbReference>
<evidence type="ECO:0000313" key="6">
    <source>
        <dbReference type="Proteomes" id="UP000323522"/>
    </source>
</evidence>
<dbReference type="PANTHER" id="PTHR30163:SF10">
    <property type="entry name" value="TRANSGLYCOLASE-RELATED"/>
    <property type="match status" value="1"/>
</dbReference>
<dbReference type="AlphaFoldDB" id="A0A5C1PY35"/>
<dbReference type="InterPro" id="IPR036365">
    <property type="entry name" value="PGBD-like_sf"/>
</dbReference>
<dbReference type="OrthoDB" id="9772911at2"/>
<name>A0A5C1PY35_9BURK</name>
<dbReference type="FunFam" id="1.10.8.350:FF:000001">
    <property type="entry name" value="Lytic murein transglycosylase B"/>
    <property type="match status" value="1"/>
</dbReference>
<evidence type="ECO:0000313" key="7">
    <source>
        <dbReference type="Proteomes" id="UP001549111"/>
    </source>
</evidence>
<feature type="signal peptide" evidence="1">
    <location>
        <begin position="1"/>
        <end position="21"/>
    </location>
</feature>
<dbReference type="GO" id="GO:0008933">
    <property type="term" value="F:peptidoglycan lytic transglycosylase activity"/>
    <property type="evidence" value="ECO:0007669"/>
    <property type="project" value="TreeGrafter"/>
</dbReference>
<dbReference type="InterPro" id="IPR031304">
    <property type="entry name" value="SLT_2"/>
</dbReference>
<feature type="domain" description="Peptidoglycan binding-like" evidence="2">
    <location>
        <begin position="345"/>
        <end position="402"/>
    </location>
</feature>
<dbReference type="InterPro" id="IPR011970">
    <property type="entry name" value="MltB_2"/>
</dbReference>
<dbReference type="KEGG" id="snn:EWH46_04655"/>
<dbReference type="Gene3D" id="1.10.8.350">
    <property type="entry name" value="Bacterial muramidase"/>
    <property type="match status" value="1"/>
</dbReference>
<proteinExistence type="predicted"/>
<dbReference type="Gene3D" id="1.10.101.10">
    <property type="entry name" value="PGBD-like superfamily/PGBD"/>
    <property type="match status" value="1"/>
</dbReference>
<dbReference type="InterPro" id="IPR036366">
    <property type="entry name" value="PGBDSf"/>
</dbReference>
<dbReference type="PANTHER" id="PTHR30163">
    <property type="entry name" value="MEMBRANE-BOUND LYTIC MUREIN TRANSGLYCOSYLASE B"/>
    <property type="match status" value="1"/>
</dbReference>
<dbReference type="EMBL" id="CP035708">
    <property type="protein sequence ID" value="QEN00141.1"/>
    <property type="molecule type" value="Genomic_DNA"/>
</dbReference>
<evidence type="ECO:0000313" key="4">
    <source>
        <dbReference type="EMBL" id="MET3604177.1"/>
    </source>
</evidence>
<evidence type="ECO:0000256" key="1">
    <source>
        <dbReference type="SAM" id="SignalP"/>
    </source>
</evidence>
<dbReference type="EMBL" id="JBEPLS010000006">
    <property type="protein sequence ID" value="MET3604177.1"/>
    <property type="molecule type" value="Genomic_DNA"/>
</dbReference>
<dbReference type="InterPro" id="IPR043426">
    <property type="entry name" value="MltB-like"/>
</dbReference>
<dbReference type="Pfam" id="PF13406">
    <property type="entry name" value="SLT_2"/>
    <property type="match status" value="1"/>
</dbReference>
<dbReference type="SUPFAM" id="SSF47090">
    <property type="entry name" value="PGBD-like"/>
    <property type="match status" value="1"/>
</dbReference>
<evidence type="ECO:0000259" key="3">
    <source>
        <dbReference type="Pfam" id="PF13406"/>
    </source>
</evidence>
<dbReference type="GO" id="GO:0009253">
    <property type="term" value="P:peptidoglycan catabolic process"/>
    <property type="evidence" value="ECO:0007669"/>
    <property type="project" value="TreeGrafter"/>
</dbReference>
<sequence length="425" mass="45994">MTAAARLLALPVLLLPLAAAAQTPPNAAPEATLQACFAELQPAARAAGVTPETWQRHTAGLAALPDVLDKLDQQPEFRTPIWDYLAALVDDERVAQGLAMLEQHRLVLDEVAQRHGVDPATVVAVWGVESNFGQTFGKYPLVQALGTLSCQGRRQTFFRGELFAALRILQAGHVALERLVGSWAGAFGHTQFMPTTYERLAVDFDGDGRRDLIDSVPDALASTANFLTRAGWKDGLPWGFEVRLPAGFSTEGQGRRVRQPMARWRDLGLRRADGSPLPELEQPAGLMTPAGARGPAFLVLKNFDAIYSYNAAESYGLAIAHLADRLRGGGPFVTPWPTDDAGLSRAERRELQQLLAGRGHDIGTIDGLLGERSRAAIRAERQRLFGERTPDGRAGQKLLRTLRAEALLPATDSAAPASPDMPISR</sequence>
<dbReference type="InterPro" id="IPR023346">
    <property type="entry name" value="Lysozyme-like_dom_sf"/>
</dbReference>
<feature type="chain" id="PRO_5044618715" evidence="1">
    <location>
        <begin position="22"/>
        <end position="425"/>
    </location>
</feature>
<protein>
    <submittedName>
        <fullName evidence="5">Lytic murein transglycosylase</fullName>
    </submittedName>
</protein>
<gene>
    <name evidence="4" type="ORF">ABIC99_001991</name>
    <name evidence="5" type="ORF">EWH46_04655</name>
</gene>
<reference evidence="5 6" key="1">
    <citation type="submission" date="2019-02" db="EMBL/GenBank/DDBJ databases">
        <title>Complete Genome Sequence and Methylome Analysis of Sphaerotilus natans subsp. sulfidivorans D-507.</title>
        <authorList>
            <person name="Fomenkov A."/>
            <person name="Gridneva E."/>
            <person name="Smolyakov D."/>
            <person name="Dubinina G."/>
            <person name="Vincze T."/>
            <person name="Grabovich M."/>
            <person name="Roberts R.J."/>
        </authorList>
    </citation>
    <scope>NUCLEOTIDE SEQUENCE [LARGE SCALE GENOMIC DNA]</scope>
    <source>
        <strain evidence="5 6">D-507</strain>
    </source>
</reference>
<feature type="domain" description="Transglycosylase SLT" evidence="3">
    <location>
        <begin position="34"/>
        <end position="324"/>
    </location>
</feature>
<accession>A0A5C1PY35</accession>
<dbReference type="Proteomes" id="UP001549111">
    <property type="component" value="Unassembled WGS sequence"/>
</dbReference>
<dbReference type="CDD" id="cd13399">
    <property type="entry name" value="Slt35-like"/>
    <property type="match status" value="1"/>
</dbReference>
<reference evidence="4 7" key="2">
    <citation type="submission" date="2024-06" db="EMBL/GenBank/DDBJ databases">
        <title>Genomic Encyclopedia of Type Strains, Phase IV (KMG-IV): sequencing the most valuable type-strain genomes for metagenomic binning, comparative biology and taxonomic classification.</title>
        <authorList>
            <person name="Goeker M."/>
        </authorList>
    </citation>
    <scope>NUCLEOTIDE SEQUENCE [LARGE SCALE GENOMIC DNA]</scope>
    <source>
        <strain evidence="4 7">D-501</strain>
    </source>
</reference>
<dbReference type="Proteomes" id="UP000323522">
    <property type="component" value="Chromosome"/>
</dbReference>
<evidence type="ECO:0000259" key="2">
    <source>
        <dbReference type="Pfam" id="PF01471"/>
    </source>
</evidence>
<dbReference type="Gene3D" id="1.10.530.10">
    <property type="match status" value="1"/>
</dbReference>
<dbReference type="NCBIfam" id="TIGR02283">
    <property type="entry name" value="MltB_2"/>
    <property type="match status" value="1"/>
</dbReference>
<dbReference type="SUPFAM" id="SSF53955">
    <property type="entry name" value="Lysozyme-like"/>
    <property type="match status" value="1"/>
</dbReference>
<evidence type="ECO:0000313" key="5">
    <source>
        <dbReference type="EMBL" id="QEN00141.1"/>
    </source>
</evidence>
<organism evidence="5 6">
    <name type="scientific">Sphaerotilus sulfidivorans</name>
    <dbReference type="NCBI Taxonomy" id="639200"/>
    <lineage>
        <taxon>Bacteria</taxon>
        <taxon>Pseudomonadati</taxon>
        <taxon>Pseudomonadota</taxon>
        <taxon>Betaproteobacteria</taxon>
        <taxon>Burkholderiales</taxon>
        <taxon>Sphaerotilaceae</taxon>
        <taxon>Sphaerotilus</taxon>
    </lineage>
</organism>
<dbReference type="RefSeq" id="WP_149502885.1">
    <property type="nucleotide sequence ID" value="NZ_CP035708.1"/>
</dbReference>